<evidence type="ECO:0000313" key="12">
    <source>
        <dbReference type="RefSeq" id="XP_021010666.1"/>
    </source>
</evidence>
<dbReference type="InterPro" id="IPR036051">
    <property type="entry name" value="KRAB_dom_sf"/>
</dbReference>
<dbReference type="SMART" id="SM00349">
    <property type="entry name" value="KRAB"/>
    <property type="match status" value="1"/>
</dbReference>
<evidence type="ECO:0000313" key="11">
    <source>
        <dbReference type="Proteomes" id="UP000515126"/>
    </source>
</evidence>
<reference evidence="12" key="1">
    <citation type="submission" date="2025-08" db="UniProtKB">
        <authorList>
            <consortium name="RefSeq"/>
        </authorList>
    </citation>
    <scope>IDENTIFICATION</scope>
</reference>
<dbReference type="InterPro" id="IPR050758">
    <property type="entry name" value="Znf_C2H2-type"/>
</dbReference>
<evidence type="ECO:0000259" key="10">
    <source>
        <dbReference type="PROSITE" id="PS50805"/>
    </source>
</evidence>
<dbReference type="CDD" id="cd07765">
    <property type="entry name" value="KRAB_A-box"/>
    <property type="match status" value="1"/>
</dbReference>
<proteinExistence type="inferred from homology"/>
<evidence type="ECO:0000259" key="9">
    <source>
        <dbReference type="PROSITE" id="PS50157"/>
    </source>
</evidence>
<feature type="domain" description="C2H2-type" evidence="9">
    <location>
        <begin position="130"/>
        <end position="157"/>
    </location>
</feature>
<organism evidence="11 12">
    <name type="scientific">Mus caroli</name>
    <name type="common">Ryukyu mouse</name>
    <name type="synonym">Ricefield mouse</name>
    <dbReference type="NCBI Taxonomy" id="10089"/>
    <lineage>
        <taxon>Eukaryota</taxon>
        <taxon>Metazoa</taxon>
        <taxon>Chordata</taxon>
        <taxon>Craniata</taxon>
        <taxon>Vertebrata</taxon>
        <taxon>Euteleostomi</taxon>
        <taxon>Mammalia</taxon>
        <taxon>Eutheria</taxon>
        <taxon>Euarchontoglires</taxon>
        <taxon>Glires</taxon>
        <taxon>Rodentia</taxon>
        <taxon>Myomorpha</taxon>
        <taxon>Muroidea</taxon>
        <taxon>Muridae</taxon>
        <taxon>Murinae</taxon>
        <taxon>Mus</taxon>
        <taxon>Mus</taxon>
    </lineage>
</organism>
<dbReference type="AlphaFoldDB" id="A0A6P5PCQ1"/>
<keyword evidence="3" id="KW-0479">Metal-binding</keyword>
<dbReference type="GO" id="GO:0008270">
    <property type="term" value="F:zinc ion binding"/>
    <property type="evidence" value="ECO:0007669"/>
    <property type="project" value="UniProtKB-KW"/>
</dbReference>
<dbReference type="InterPro" id="IPR036236">
    <property type="entry name" value="Znf_C2H2_sf"/>
</dbReference>
<feature type="domain" description="KRAB" evidence="10">
    <location>
        <begin position="13"/>
        <end position="84"/>
    </location>
</feature>
<feature type="domain" description="C2H2-type" evidence="9">
    <location>
        <begin position="102"/>
        <end position="129"/>
    </location>
</feature>
<evidence type="ECO:0000256" key="6">
    <source>
        <dbReference type="ARBA" id="ARBA00022833"/>
    </source>
</evidence>
<dbReference type="FunFam" id="3.30.160.60:FF:000710">
    <property type="entry name" value="Zinc finger protein 768"/>
    <property type="match status" value="1"/>
</dbReference>
<dbReference type="SUPFAM" id="SSF57667">
    <property type="entry name" value="beta-beta-alpha zinc fingers"/>
    <property type="match status" value="2"/>
</dbReference>
<accession>A0A6P5PCQ1</accession>
<keyword evidence="4" id="KW-0677">Repeat</keyword>
<evidence type="ECO:0000256" key="8">
    <source>
        <dbReference type="PROSITE-ProRule" id="PRU00042"/>
    </source>
</evidence>
<comment type="similarity">
    <text evidence="2">Belongs to the krueppel C2H2-type zinc-finger protein family.</text>
</comment>
<gene>
    <name evidence="12" type="primary">LOC110288746</name>
</gene>
<dbReference type="SMART" id="SM00355">
    <property type="entry name" value="ZnF_C2H2"/>
    <property type="match status" value="3"/>
</dbReference>
<dbReference type="PROSITE" id="PS50157">
    <property type="entry name" value="ZINC_FINGER_C2H2_2"/>
    <property type="match status" value="3"/>
</dbReference>
<name>A0A6P5PCQ1_MUSCR</name>
<dbReference type="Pfam" id="PF01352">
    <property type="entry name" value="KRAB"/>
    <property type="match status" value="1"/>
</dbReference>
<evidence type="ECO:0000256" key="7">
    <source>
        <dbReference type="ARBA" id="ARBA00023242"/>
    </source>
</evidence>
<evidence type="ECO:0000256" key="5">
    <source>
        <dbReference type="ARBA" id="ARBA00022771"/>
    </source>
</evidence>
<keyword evidence="6" id="KW-0862">Zinc</keyword>
<dbReference type="Proteomes" id="UP000515126">
    <property type="component" value="Unplaced"/>
</dbReference>
<feature type="domain" description="C2H2-type" evidence="9">
    <location>
        <begin position="158"/>
        <end position="185"/>
    </location>
</feature>
<sequence length="187" mass="21961">MSVSLVNTPQALLTFKDVAVDFSLEEWECLNFAQKSLYMDVMLENYNNLLFVENHFICAKYGKALDEDSQYIIHDHMNIQGKSSKWNKLSNVILESPHYVPHKCSEWVKCSTQKSHLSIHQKIHTGEKPYKCSECDKCFTEKDILRIHQKIHSGEKSYKYHECDKCFPQKSHLSIHLRIHKGEKPYK</sequence>
<dbReference type="GO" id="GO:0005634">
    <property type="term" value="C:nucleus"/>
    <property type="evidence" value="ECO:0007669"/>
    <property type="project" value="UniProtKB-SubCell"/>
</dbReference>
<dbReference type="Gene3D" id="6.10.140.140">
    <property type="match status" value="1"/>
</dbReference>
<dbReference type="PANTHER" id="PTHR23234">
    <property type="entry name" value="ZNF44 PROTEIN"/>
    <property type="match status" value="1"/>
</dbReference>
<dbReference type="FunFam" id="3.30.160.60:FF:001498">
    <property type="entry name" value="Zinc finger protein 404"/>
    <property type="match status" value="1"/>
</dbReference>
<dbReference type="KEGG" id="mcal:110288746"/>
<dbReference type="PROSITE" id="PS00028">
    <property type="entry name" value="ZINC_FINGER_C2H2_1"/>
    <property type="match status" value="1"/>
</dbReference>
<dbReference type="FunFam" id="3.30.160.60:FF:002307">
    <property type="match status" value="1"/>
</dbReference>
<dbReference type="Pfam" id="PF00096">
    <property type="entry name" value="zf-C2H2"/>
    <property type="match status" value="2"/>
</dbReference>
<dbReference type="GeneID" id="110288746"/>
<dbReference type="PROSITE" id="PS50805">
    <property type="entry name" value="KRAB"/>
    <property type="match status" value="1"/>
</dbReference>
<evidence type="ECO:0000256" key="2">
    <source>
        <dbReference type="ARBA" id="ARBA00006991"/>
    </source>
</evidence>
<dbReference type="PANTHER" id="PTHR23234:SF10">
    <property type="entry name" value="RIKEN CDNA 6720489N17 GENE-RELATED"/>
    <property type="match status" value="1"/>
</dbReference>
<dbReference type="Gene3D" id="3.30.160.60">
    <property type="entry name" value="Classic Zinc Finger"/>
    <property type="match status" value="3"/>
</dbReference>
<keyword evidence="7" id="KW-0539">Nucleus</keyword>
<evidence type="ECO:0000256" key="1">
    <source>
        <dbReference type="ARBA" id="ARBA00004123"/>
    </source>
</evidence>
<comment type="subcellular location">
    <subcellularLocation>
        <location evidence="1">Nucleus</location>
    </subcellularLocation>
</comment>
<protein>
    <submittedName>
        <fullName evidence="12">Zinc finger protein 765-like</fullName>
    </submittedName>
</protein>
<dbReference type="GO" id="GO:0006355">
    <property type="term" value="P:regulation of DNA-templated transcription"/>
    <property type="evidence" value="ECO:0007669"/>
    <property type="project" value="InterPro"/>
</dbReference>
<evidence type="ECO:0000256" key="4">
    <source>
        <dbReference type="ARBA" id="ARBA00022737"/>
    </source>
</evidence>
<keyword evidence="11" id="KW-1185">Reference proteome</keyword>
<dbReference type="InterPro" id="IPR001909">
    <property type="entry name" value="KRAB"/>
</dbReference>
<evidence type="ECO:0000256" key="3">
    <source>
        <dbReference type="ARBA" id="ARBA00022723"/>
    </source>
</evidence>
<dbReference type="SUPFAM" id="SSF109640">
    <property type="entry name" value="KRAB domain (Kruppel-associated box)"/>
    <property type="match status" value="1"/>
</dbReference>
<dbReference type="RefSeq" id="XP_021010666.1">
    <property type="nucleotide sequence ID" value="XM_021155007.1"/>
</dbReference>
<keyword evidence="5 8" id="KW-0863">Zinc-finger</keyword>
<dbReference type="InterPro" id="IPR013087">
    <property type="entry name" value="Znf_C2H2_type"/>
</dbReference>